<reference evidence="2 3" key="1">
    <citation type="submission" date="2014-04" db="EMBL/GenBank/DDBJ databases">
        <authorList>
            <consortium name="DOE Joint Genome Institute"/>
            <person name="Kuo A."/>
            <person name="Zuccaro A."/>
            <person name="Kohler A."/>
            <person name="Nagy L.G."/>
            <person name="Floudas D."/>
            <person name="Copeland A."/>
            <person name="Barry K.W."/>
            <person name="Cichocki N."/>
            <person name="Veneault-Fourrey C."/>
            <person name="LaButti K."/>
            <person name="Lindquist E.A."/>
            <person name="Lipzen A."/>
            <person name="Lundell T."/>
            <person name="Morin E."/>
            <person name="Murat C."/>
            <person name="Sun H."/>
            <person name="Tunlid A."/>
            <person name="Henrissat B."/>
            <person name="Grigoriev I.V."/>
            <person name="Hibbett D.S."/>
            <person name="Martin F."/>
            <person name="Nordberg H.P."/>
            <person name="Cantor M.N."/>
            <person name="Hua S.X."/>
        </authorList>
    </citation>
    <scope>NUCLEOTIDE SEQUENCE [LARGE SCALE GENOMIC DNA]</scope>
    <source>
        <strain evidence="2 3">MAFF 305830</strain>
    </source>
</reference>
<keyword evidence="3" id="KW-1185">Reference proteome</keyword>
<accession>A0A0C3AXY4</accession>
<sequence>MSRVPLAQHNNASVTSPTKKGSPAGRKKRLRDAKIQQYFPTATQWLKITFPISLHWCAIPAWFHIAAKHQARDSVYSTHQFRNHNKYADVYWFIEFPTRTKANEWAREADVADPYSVEFIKSDPREFLGYHWDAEYPPLIREASREFTEFPKAFIDLRFQSGGLTVDEARQCVSTLEELGVDAYFNYPDGSLWIPVRIYTSKSDILATVDAICHQERVQRDYLSVEEYRDEPTMVSVTVESEGPCFQKHLSALFTDDCTGVDLVESEPLPTFVVTFHSLGHALRAVSAWRHHTF</sequence>
<evidence type="ECO:0000313" key="3">
    <source>
        <dbReference type="Proteomes" id="UP000054097"/>
    </source>
</evidence>
<gene>
    <name evidence="2" type="ORF">M408DRAFT_318923</name>
</gene>
<dbReference type="Proteomes" id="UP000054097">
    <property type="component" value="Unassembled WGS sequence"/>
</dbReference>
<organism evidence="2 3">
    <name type="scientific">Serendipita vermifera MAFF 305830</name>
    <dbReference type="NCBI Taxonomy" id="933852"/>
    <lineage>
        <taxon>Eukaryota</taxon>
        <taxon>Fungi</taxon>
        <taxon>Dikarya</taxon>
        <taxon>Basidiomycota</taxon>
        <taxon>Agaricomycotina</taxon>
        <taxon>Agaricomycetes</taxon>
        <taxon>Sebacinales</taxon>
        <taxon>Serendipitaceae</taxon>
        <taxon>Serendipita</taxon>
    </lineage>
</organism>
<proteinExistence type="predicted"/>
<evidence type="ECO:0000256" key="1">
    <source>
        <dbReference type="SAM" id="MobiDB-lite"/>
    </source>
</evidence>
<dbReference type="EMBL" id="KN824328">
    <property type="protein sequence ID" value="KIM24081.1"/>
    <property type="molecule type" value="Genomic_DNA"/>
</dbReference>
<feature type="compositionally biased region" description="Polar residues" evidence="1">
    <location>
        <begin position="8"/>
        <end position="19"/>
    </location>
</feature>
<reference evidence="3" key="2">
    <citation type="submission" date="2015-01" db="EMBL/GenBank/DDBJ databases">
        <title>Evolutionary Origins and Diversification of the Mycorrhizal Mutualists.</title>
        <authorList>
            <consortium name="DOE Joint Genome Institute"/>
            <consortium name="Mycorrhizal Genomics Consortium"/>
            <person name="Kohler A."/>
            <person name="Kuo A."/>
            <person name="Nagy L.G."/>
            <person name="Floudas D."/>
            <person name="Copeland A."/>
            <person name="Barry K.W."/>
            <person name="Cichocki N."/>
            <person name="Veneault-Fourrey C."/>
            <person name="LaButti K."/>
            <person name="Lindquist E.A."/>
            <person name="Lipzen A."/>
            <person name="Lundell T."/>
            <person name="Morin E."/>
            <person name="Murat C."/>
            <person name="Riley R."/>
            <person name="Ohm R."/>
            <person name="Sun H."/>
            <person name="Tunlid A."/>
            <person name="Henrissat B."/>
            <person name="Grigoriev I.V."/>
            <person name="Hibbett D.S."/>
            <person name="Martin F."/>
        </authorList>
    </citation>
    <scope>NUCLEOTIDE SEQUENCE [LARGE SCALE GENOMIC DNA]</scope>
    <source>
        <strain evidence="3">MAFF 305830</strain>
    </source>
</reference>
<name>A0A0C3AXY4_SERVB</name>
<dbReference type="AlphaFoldDB" id="A0A0C3AXY4"/>
<protein>
    <submittedName>
        <fullName evidence="2">Uncharacterized protein</fullName>
    </submittedName>
</protein>
<feature type="region of interest" description="Disordered" evidence="1">
    <location>
        <begin position="1"/>
        <end position="29"/>
    </location>
</feature>
<dbReference type="HOGENOM" id="CLU_947195_0_0_1"/>
<evidence type="ECO:0000313" key="2">
    <source>
        <dbReference type="EMBL" id="KIM24081.1"/>
    </source>
</evidence>